<dbReference type="Proteomes" id="UP000183180">
    <property type="component" value="Unassembled WGS sequence"/>
</dbReference>
<reference evidence="1 2" key="1">
    <citation type="submission" date="2016-10" db="EMBL/GenBank/DDBJ databases">
        <authorList>
            <person name="de Groot N.N."/>
        </authorList>
    </citation>
    <scope>NUCLEOTIDE SEQUENCE [LARGE SCALE GENOMIC DNA]</scope>
    <source>
        <strain evidence="1 2">DSM 44215</strain>
    </source>
</reference>
<protein>
    <submittedName>
        <fullName evidence="1">Uncharacterized protein</fullName>
    </submittedName>
</protein>
<dbReference type="AlphaFoldDB" id="A0A1H2LI29"/>
<organism evidence="1 2">
    <name type="scientific">Gordonia westfalica</name>
    <dbReference type="NCBI Taxonomy" id="158898"/>
    <lineage>
        <taxon>Bacteria</taxon>
        <taxon>Bacillati</taxon>
        <taxon>Actinomycetota</taxon>
        <taxon>Actinomycetes</taxon>
        <taxon>Mycobacteriales</taxon>
        <taxon>Gordoniaceae</taxon>
        <taxon>Gordonia</taxon>
    </lineage>
</organism>
<name>A0A1H2LI29_9ACTN</name>
<dbReference type="STRING" id="158898.SAMN04488548_136381"/>
<evidence type="ECO:0000313" key="1">
    <source>
        <dbReference type="EMBL" id="SDU80492.1"/>
    </source>
</evidence>
<proteinExistence type="predicted"/>
<dbReference type="RefSeq" id="WP_074853729.1">
    <property type="nucleotide sequence ID" value="NZ_FNLM01000036.1"/>
</dbReference>
<accession>A0A1H2LI29</accession>
<gene>
    <name evidence="1" type="ORF">SAMN04488548_136381</name>
</gene>
<sequence length="68" mass="6978">MGVGLLLDMVESGLGDRVALGDRASGLTHAEVVATARGGATRSMAGGWRARWICRSGVTLAAPLDRAL</sequence>
<dbReference type="EMBL" id="FNLM01000036">
    <property type="protein sequence ID" value="SDU80492.1"/>
    <property type="molecule type" value="Genomic_DNA"/>
</dbReference>
<evidence type="ECO:0000313" key="2">
    <source>
        <dbReference type="Proteomes" id="UP000183180"/>
    </source>
</evidence>